<sequence>MESCIVNTTPGTSSNTLPTASGNYTIRPLEATSCSNLCSSLTGAATYNTYPTCGAASCNSGYTLSGSGSGATCTEQSSGGGGGGSYNPPSTIQDDNITTSQSYLTTADGTEVTSETTTTKNDSGFVEKIEVEATITSVDEAEDTQSIKLDSSAIAEVKEVKIDIKKDVIKSIVGSSTSRDIKVNITSQEASTFQKSTTARGGRFLIGYDVFSIDISFEDKNVSEFAGPITLTFDVSAITDKSNLKVYYYNKSTGKWEMAGNGGSIIGNSIVVDVDHLTDFGIIKEVDESGTSVEQDNNSTLSDREKQILQIVDDANVVFISGTDLNTILIHNNVEKDSDQQTFGMSNYIPEIKEGINSLTINNIYAINNFIVYGTITTRKLGAGERAGVVNSYKKAFGKLPTTQSEWKDCIAIGNGRWPGETSSSAEARAKEEFKTIYLREANMDNPNDNAAVTVIAYGLRPDNRNMGSETAGIKIFKNIYKYNPSSALDWDIVRAISYSGAIR</sequence>
<gene>
    <name evidence="2" type="ORF">COX22_03610</name>
</gene>
<accession>A0A2G9ZKA9</accession>
<dbReference type="EMBL" id="PCSD01000088">
    <property type="protein sequence ID" value="PIP33582.1"/>
    <property type="molecule type" value="Genomic_DNA"/>
</dbReference>
<evidence type="ECO:0000313" key="3">
    <source>
        <dbReference type="Proteomes" id="UP000230729"/>
    </source>
</evidence>
<protein>
    <submittedName>
        <fullName evidence="2">Uncharacterized protein</fullName>
    </submittedName>
</protein>
<dbReference type="Proteomes" id="UP000230729">
    <property type="component" value="Unassembled WGS sequence"/>
</dbReference>
<dbReference type="AlphaFoldDB" id="A0A2G9ZKA9"/>
<name>A0A2G9ZKA9_9BACT</name>
<feature type="region of interest" description="Disordered" evidence="1">
    <location>
        <begin position="69"/>
        <end position="96"/>
    </location>
</feature>
<comment type="caution">
    <text evidence="2">The sequence shown here is derived from an EMBL/GenBank/DDBJ whole genome shotgun (WGS) entry which is preliminary data.</text>
</comment>
<reference evidence="2 3" key="1">
    <citation type="submission" date="2017-09" db="EMBL/GenBank/DDBJ databases">
        <title>Depth-based differentiation of microbial function through sediment-hosted aquifers and enrichment of novel symbionts in the deep terrestrial subsurface.</title>
        <authorList>
            <person name="Probst A.J."/>
            <person name="Ladd B."/>
            <person name="Jarett J.K."/>
            <person name="Geller-Mcgrath D.E."/>
            <person name="Sieber C.M."/>
            <person name="Emerson J.B."/>
            <person name="Anantharaman K."/>
            <person name="Thomas B.C."/>
            <person name="Malmstrom R."/>
            <person name="Stieglmeier M."/>
            <person name="Klingl A."/>
            <person name="Woyke T."/>
            <person name="Ryan C.M."/>
            <person name="Banfield J.F."/>
        </authorList>
    </citation>
    <scope>NUCLEOTIDE SEQUENCE [LARGE SCALE GENOMIC DNA]</scope>
    <source>
        <strain evidence="2">CG23_combo_of_CG06-09_8_20_14_all_49_15</strain>
    </source>
</reference>
<proteinExistence type="predicted"/>
<organism evidence="2 3">
    <name type="scientific">Candidatus Falkowbacteria bacterium CG23_combo_of_CG06-09_8_20_14_all_49_15</name>
    <dbReference type="NCBI Taxonomy" id="1974572"/>
    <lineage>
        <taxon>Bacteria</taxon>
        <taxon>Candidatus Falkowiibacteriota</taxon>
    </lineage>
</organism>
<evidence type="ECO:0000313" key="2">
    <source>
        <dbReference type="EMBL" id="PIP33582.1"/>
    </source>
</evidence>
<evidence type="ECO:0000256" key="1">
    <source>
        <dbReference type="SAM" id="MobiDB-lite"/>
    </source>
</evidence>
<feature type="compositionally biased region" description="Polar residues" evidence="1">
    <location>
        <begin position="87"/>
        <end position="96"/>
    </location>
</feature>